<dbReference type="EMBL" id="JACGCM010001825">
    <property type="protein sequence ID" value="KAF6148899.1"/>
    <property type="molecule type" value="Genomic_DNA"/>
</dbReference>
<gene>
    <name evidence="2" type="ORF">GIB67_014270</name>
</gene>
<proteinExistence type="predicted"/>
<sequence length="61" mass="6638">MLGTTISVKLPKQHPNGNVLHESTSGTPNQSRKIPGTPPHQRLSSPGAQTYRNCVSDQHHN</sequence>
<protein>
    <submittedName>
        <fullName evidence="2">Uncharacterized protein</fullName>
    </submittedName>
</protein>
<keyword evidence="3" id="KW-1185">Reference proteome</keyword>
<evidence type="ECO:0000313" key="3">
    <source>
        <dbReference type="Proteomes" id="UP000541444"/>
    </source>
</evidence>
<reference evidence="2 3" key="1">
    <citation type="journal article" date="2020" name="IScience">
        <title>Genome Sequencing of the Endangered Kingdonia uniflora (Circaeasteraceae, Ranunculales) Reveals Potential Mechanisms of Evolutionary Specialization.</title>
        <authorList>
            <person name="Sun Y."/>
            <person name="Deng T."/>
            <person name="Zhang A."/>
            <person name="Moore M.J."/>
            <person name="Landis J.B."/>
            <person name="Lin N."/>
            <person name="Zhang H."/>
            <person name="Zhang X."/>
            <person name="Huang J."/>
            <person name="Zhang X."/>
            <person name="Sun H."/>
            <person name="Wang H."/>
        </authorList>
    </citation>
    <scope>NUCLEOTIDE SEQUENCE [LARGE SCALE GENOMIC DNA]</scope>
    <source>
        <strain evidence="2">TB1705</strain>
        <tissue evidence="2">Leaf</tissue>
    </source>
</reference>
<comment type="caution">
    <text evidence="2">The sequence shown here is derived from an EMBL/GenBank/DDBJ whole genome shotgun (WGS) entry which is preliminary data.</text>
</comment>
<evidence type="ECO:0000256" key="1">
    <source>
        <dbReference type="SAM" id="MobiDB-lite"/>
    </source>
</evidence>
<feature type="compositionally biased region" description="Polar residues" evidence="1">
    <location>
        <begin position="21"/>
        <end position="32"/>
    </location>
</feature>
<evidence type="ECO:0000313" key="2">
    <source>
        <dbReference type="EMBL" id="KAF6148899.1"/>
    </source>
</evidence>
<dbReference type="AlphaFoldDB" id="A0A7J7M1Z5"/>
<dbReference type="Proteomes" id="UP000541444">
    <property type="component" value="Unassembled WGS sequence"/>
</dbReference>
<accession>A0A7J7M1Z5</accession>
<feature type="region of interest" description="Disordered" evidence="1">
    <location>
        <begin position="1"/>
        <end position="61"/>
    </location>
</feature>
<feature type="compositionally biased region" description="Polar residues" evidence="1">
    <location>
        <begin position="42"/>
        <end position="61"/>
    </location>
</feature>
<name>A0A7J7M1Z5_9MAGN</name>
<organism evidence="2 3">
    <name type="scientific">Kingdonia uniflora</name>
    <dbReference type="NCBI Taxonomy" id="39325"/>
    <lineage>
        <taxon>Eukaryota</taxon>
        <taxon>Viridiplantae</taxon>
        <taxon>Streptophyta</taxon>
        <taxon>Embryophyta</taxon>
        <taxon>Tracheophyta</taxon>
        <taxon>Spermatophyta</taxon>
        <taxon>Magnoliopsida</taxon>
        <taxon>Ranunculales</taxon>
        <taxon>Circaeasteraceae</taxon>
        <taxon>Kingdonia</taxon>
    </lineage>
</organism>